<gene>
    <name evidence="2" type="ORF">CCMA1212_002888</name>
</gene>
<comment type="caution">
    <text evidence="2">The sequence shown here is derived from an EMBL/GenBank/DDBJ whole genome shotgun (WGS) entry which is preliminary data.</text>
</comment>
<feature type="compositionally biased region" description="Basic and acidic residues" evidence="1">
    <location>
        <begin position="17"/>
        <end position="26"/>
    </location>
</feature>
<protein>
    <submittedName>
        <fullName evidence="2">Uncharacterized protein</fullName>
    </submittedName>
</protein>
<proteinExistence type="predicted"/>
<evidence type="ECO:0000313" key="2">
    <source>
        <dbReference type="EMBL" id="TFB04845.1"/>
    </source>
</evidence>
<feature type="region of interest" description="Disordered" evidence="1">
    <location>
        <begin position="1"/>
        <end position="26"/>
    </location>
</feature>
<feature type="region of interest" description="Disordered" evidence="1">
    <location>
        <begin position="55"/>
        <end position="79"/>
    </location>
</feature>
<dbReference type="RefSeq" id="XP_073561046.1">
    <property type="nucleotide sequence ID" value="XM_073700256.1"/>
</dbReference>
<dbReference type="GeneID" id="300574706"/>
<name>A0ABY2HBU0_9HYPO</name>
<dbReference type="EMBL" id="PPTA01000003">
    <property type="protein sequence ID" value="TFB04845.1"/>
    <property type="molecule type" value="Genomic_DNA"/>
</dbReference>
<accession>A0ABY2HBU0</accession>
<evidence type="ECO:0000256" key="1">
    <source>
        <dbReference type="SAM" id="MobiDB-lite"/>
    </source>
</evidence>
<keyword evidence="3" id="KW-1185">Reference proteome</keyword>
<evidence type="ECO:0000313" key="3">
    <source>
        <dbReference type="Proteomes" id="UP001642720"/>
    </source>
</evidence>
<dbReference type="Proteomes" id="UP001642720">
    <property type="component" value="Unassembled WGS sequence"/>
</dbReference>
<sequence>MEKQHQVVGKVATRPSAEGRTRHSTEVEKYLWTRGGVSAKQMEPEPAAAVVDSIAATSRGEARGTATETPEGGFGGVPA</sequence>
<organism evidence="2 3">
    <name type="scientific">Trichoderma ghanense</name>
    <dbReference type="NCBI Taxonomy" id="65468"/>
    <lineage>
        <taxon>Eukaryota</taxon>
        <taxon>Fungi</taxon>
        <taxon>Dikarya</taxon>
        <taxon>Ascomycota</taxon>
        <taxon>Pezizomycotina</taxon>
        <taxon>Sordariomycetes</taxon>
        <taxon>Hypocreomycetidae</taxon>
        <taxon>Hypocreales</taxon>
        <taxon>Hypocreaceae</taxon>
        <taxon>Trichoderma</taxon>
    </lineage>
</organism>
<reference evidence="2 3" key="1">
    <citation type="submission" date="2018-01" db="EMBL/GenBank/DDBJ databases">
        <title>Genome characterization of the sugarcane-associated fungus Trichoderma ghanense CCMA-1212 and their application in lignocelulose bioconversion.</title>
        <authorList>
            <person name="Steindorff A.S."/>
            <person name="Mendes T.D."/>
            <person name="Vilela E.S.D."/>
            <person name="Rodrigues D.S."/>
            <person name="Formighieri E.F."/>
            <person name="Melo I.S."/>
            <person name="Favaro L.C.L."/>
        </authorList>
    </citation>
    <scope>NUCLEOTIDE SEQUENCE [LARGE SCALE GENOMIC DNA]</scope>
    <source>
        <strain evidence="2 3">CCMA-1212</strain>
    </source>
</reference>